<sequence length="99" mass="10435">MPQVDIALAEGRTPSQIRNLVHEVHAAVLRTVGTRPENIRVVVREVPRTHWATGDVTLAETDAVSGTDAVNDTAALATGRLDDSAATGQSANTAPQEQP</sequence>
<reference evidence="5 6" key="1">
    <citation type="submission" date="2021-02" db="EMBL/GenBank/DDBJ databases">
        <title>Streptomyces spirodelae sp. nov., isolated from duckweed.</title>
        <authorList>
            <person name="Saimee Y."/>
            <person name="Duangmal K."/>
        </authorList>
    </citation>
    <scope>NUCLEOTIDE SEQUENCE [LARGE SCALE GENOMIC DNA]</scope>
    <source>
        <strain evidence="5 6">DW4-2</strain>
    </source>
</reference>
<comment type="similarity">
    <text evidence="1">Belongs to the 4-oxalocrotonate tautomerase family.</text>
</comment>
<keyword evidence="2" id="KW-0413">Isomerase</keyword>
<dbReference type="EMBL" id="JAFFZN010000004">
    <property type="protein sequence ID" value="MBO8185140.1"/>
    <property type="molecule type" value="Genomic_DNA"/>
</dbReference>
<dbReference type="RefSeq" id="WP_209263958.1">
    <property type="nucleotide sequence ID" value="NZ_JAFFZN010000004.1"/>
</dbReference>
<evidence type="ECO:0000256" key="2">
    <source>
        <dbReference type="ARBA" id="ARBA00023235"/>
    </source>
</evidence>
<dbReference type="InterPro" id="IPR004370">
    <property type="entry name" value="4-OT-like_dom"/>
</dbReference>
<comment type="caution">
    <text evidence="5">The sequence shown here is derived from an EMBL/GenBank/DDBJ whole genome shotgun (WGS) entry which is preliminary data.</text>
</comment>
<dbReference type="PANTHER" id="PTHR35530:SF1">
    <property type="entry name" value="2-HYDROXYMUCONATE TAUTOMERASE"/>
    <property type="match status" value="1"/>
</dbReference>
<evidence type="ECO:0000259" key="4">
    <source>
        <dbReference type="Pfam" id="PF01361"/>
    </source>
</evidence>
<dbReference type="InterPro" id="IPR014347">
    <property type="entry name" value="Tautomerase/MIF_sf"/>
</dbReference>
<gene>
    <name evidence="5" type="ORF">JW592_06595</name>
</gene>
<evidence type="ECO:0000256" key="1">
    <source>
        <dbReference type="ARBA" id="ARBA00006723"/>
    </source>
</evidence>
<evidence type="ECO:0000313" key="6">
    <source>
        <dbReference type="Proteomes" id="UP001518976"/>
    </source>
</evidence>
<keyword evidence="6" id="KW-1185">Reference proteome</keyword>
<evidence type="ECO:0000256" key="3">
    <source>
        <dbReference type="SAM" id="MobiDB-lite"/>
    </source>
</evidence>
<dbReference type="Gene3D" id="3.30.429.10">
    <property type="entry name" value="Macrophage Migration Inhibitory Factor"/>
    <property type="match status" value="1"/>
</dbReference>
<feature type="domain" description="4-oxalocrotonate tautomerase-like" evidence="4">
    <location>
        <begin position="2"/>
        <end position="58"/>
    </location>
</feature>
<organism evidence="5 6">
    <name type="scientific">Streptomyces spirodelae</name>
    <dbReference type="NCBI Taxonomy" id="2812904"/>
    <lineage>
        <taxon>Bacteria</taxon>
        <taxon>Bacillati</taxon>
        <taxon>Actinomycetota</taxon>
        <taxon>Actinomycetes</taxon>
        <taxon>Kitasatosporales</taxon>
        <taxon>Streptomycetaceae</taxon>
        <taxon>Streptomyces</taxon>
    </lineage>
</organism>
<feature type="region of interest" description="Disordered" evidence="3">
    <location>
        <begin position="80"/>
        <end position="99"/>
    </location>
</feature>
<accession>A0ABS3WPW3</accession>
<protein>
    <submittedName>
        <fullName evidence="5">Tautomerase family protein</fullName>
    </submittedName>
</protein>
<feature type="compositionally biased region" description="Polar residues" evidence="3">
    <location>
        <begin position="86"/>
        <end position="99"/>
    </location>
</feature>
<dbReference type="Proteomes" id="UP001518976">
    <property type="component" value="Unassembled WGS sequence"/>
</dbReference>
<dbReference type="Pfam" id="PF01361">
    <property type="entry name" value="Tautomerase"/>
    <property type="match status" value="1"/>
</dbReference>
<name>A0ABS3WPW3_9ACTN</name>
<dbReference type="PANTHER" id="PTHR35530">
    <property type="entry name" value="TAUTOMERASE-RELATED"/>
    <property type="match status" value="1"/>
</dbReference>
<dbReference type="SUPFAM" id="SSF55331">
    <property type="entry name" value="Tautomerase/MIF"/>
    <property type="match status" value="1"/>
</dbReference>
<evidence type="ECO:0000313" key="5">
    <source>
        <dbReference type="EMBL" id="MBO8185140.1"/>
    </source>
</evidence>
<proteinExistence type="inferred from homology"/>